<protein>
    <recommendedName>
        <fullName evidence="6">HSF-type DNA-binding domain-containing protein</fullName>
    </recommendedName>
</protein>
<feature type="domain" description="HSF-type DNA-binding" evidence="6">
    <location>
        <begin position="107"/>
        <end position="214"/>
    </location>
</feature>
<organism evidence="7 8">
    <name type="scientific">Chaetoceros tenuissimus</name>
    <dbReference type="NCBI Taxonomy" id="426638"/>
    <lineage>
        <taxon>Eukaryota</taxon>
        <taxon>Sar</taxon>
        <taxon>Stramenopiles</taxon>
        <taxon>Ochrophyta</taxon>
        <taxon>Bacillariophyta</taxon>
        <taxon>Coscinodiscophyceae</taxon>
        <taxon>Chaetocerotophycidae</taxon>
        <taxon>Chaetocerotales</taxon>
        <taxon>Chaetocerotaceae</taxon>
        <taxon>Chaetoceros</taxon>
    </lineage>
</organism>
<name>A0AAD3D6F3_9STRA</name>
<feature type="compositionally biased region" description="Basic and acidic residues" evidence="5">
    <location>
        <begin position="564"/>
        <end position="574"/>
    </location>
</feature>
<dbReference type="GO" id="GO:0005634">
    <property type="term" value="C:nucleus"/>
    <property type="evidence" value="ECO:0007669"/>
    <property type="project" value="UniProtKB-SubCell"/>
</dbReference>
<comment type="subcellular location">
    <subcellularLocation>
        <location evidence="1">Nucleus</location>
    </subcellularLocation>
</comment>
<evidence type="ECO:0000313" key="8">
    <source>
        <dbReference type="Proteomes" id="UP001054902"/>
    </source>
</evidence>
<evidence type="ECO:0000256" key="1">
    <source>
        <dbReference type="ARBA" id="ARBA00004123"/>
    </source>
</evidence>
<keyword evidence="8" id="KW-1185">Reference proteome</keyword>
<dbReference type="InterPro" id="IPR000232">
    <property type="entry name" value="HSF_DNA-bd"/>
</dbReference>
<feature type="region of interest" description="Disordered" evidence="5">
    <location>
        <begin position="502"/>
        <end position="574"/>
    </location>
</feature>
<dbReference type="SUPFAM" id="SSF46785">
    <property type="entry name" value="Winged helix' DNA-binding domain"/>
    <property type="match status" value="1"/>
</dbReference>
<comment type="caution">
    <text evidence="7">The sequence shown here is derived from an EMBL/GenBank/DDBJ whole genome shotgun (WGS) entry which is preliminary data.</text>
</comment>
<keyword evidence="3" id="KW-0539">Nucleus</keyword>
<dbReference type="SMART" id="SM00415">
    <property type="entry name" value="HSF"/>
    <property type="match status" value="1"/>
</dbReference>
<dbReference type="AlphaFoldDB" id="A0AAD3D6F3"/>
<feature type="compositionally biased region" description="Basic and acidic residues" evidence="5">
    <location>
        <begin position="47"/>
        <end position="62"/>
    </location>
</feature>
<evidence type="ECO:0000256" key="5">
    <source>
        <dbReference type="SAM" id="MobiDB-lite"/>
    </source>
</evidence>
<dbReference type="GO" id="GO:0043565">
    <property type="term" value="F:sequence-specific DNA binding"/>
    <property type="evidence" value="ECO:0007669"/>
    <property type="project" value="InterPro"/>
</dbReference>
<feature type="compositionally biased region" description="Polar residues" evidence="5">
    <location>
        <begin position="538"/>
        <end position="563"/>
    </location>
</feature>
<comment type="similarity">
    <text evidence="4">Belongs to the HSF family.</text>
</comment>
<sequence>MPKEQKEKNTNNVKSLFTIIDNFYFKRNGNHLSDNVHKKMVIHSKIKQKEEENGAEADRPATSDKTQLAISSGHEDDEQDEKVQSNTKDGNKGSEEEEFDLSTPSVKLPLKLLFVLDCGKYEHILDWTANGKVILVKDTEIFSNVVLPALFEKDAKFESFTRKMRRWGFSTKKGQMVPSSDSSKKPNKNRTKYLFQHNEFQRNQPELCANISCSNTSRAATLNFDQLSNRSNSFQQQNLQVGIVAPSNFAQLNNAASFAGNSSLAQQHLSTPSTSAFMMPFQQQGNITDILNSSQNASMFLSNTFPSIPQLQQLQTAALSGDRASLLLLQQQQQQNQHQTMTFQNIGISQQGTLDDYSRLLLSQPSQNLTTMTRANLNLLKDEGHPPLNSVQNNNMVAMNLLQSFPNIGVNNSTSADLYRTLPVNNSYPYANQEASNFLLTASGAPHGDNVFLSQSGSSTLSPFGTPNHHANVLDSRFSQIQTPMVGQSQFQQNHYFASRLPQQHHQQQLPNEASSRKRTRNEVVGVPVKEQKESNNKTRSCNKGESSASNTSQVFNNTTSQQKNRENYRDSYT</sequence>
<dbReference type="Gene3D" id="1.10.10.10">
    <property type="entry name" value="Winged helix-like DNA-binding domain superfamily/Winged helix DNA-binding domain"/>
    <property type="match status" value="1"/>
</dbReference>
<dbReference type="EMBL" id="BLLK01000058">
    <property type="protein sequence ID" value="GFH57645.1"/>
    <property type="molecule type" value="Genomic_DNA"/>
</dbReference>
<keyword evidence="2" id="KW-0238">DNA-binding</keyword>
<evidence type="ECO:0000259" key="6">
    <source>
        <dbReference type="SMART" id="SM00415"/>
    </source>
</evidence>
<feature type="compositionally biased region" description="Low complexity" evidence="5">
    <location>
        <begin position="502"/>
        <end position="511"/>
    </location>
</feature>
<dbReference type="InterPro" id="IPR036390">
    <property type="entry name" value="WH_DNA-bd_sf"/>
</dbReference>
<dbReference type="InterPro" id="IPR036388">
    <property type="entry name" value="WH-like_DNA-bd_sf"/>
</dbReference>
<dbReference type="Proteomes" id="UP001054902">
    <property type="component" value="Unassembled WGS sequence"/>
</dbReference>
<reference evidence="7 8" key="1">
    <citation type="journal article" date="2021" name="Sci. Rep.">
        <title>The genome of the diatom Chaetoceros tenuissimus carries an ancient integrated fragment of an extant virus.</title>
        <authorList>
            <person name="Hongo Y."/>
            <person name="Kimura K."/>
            <person name="Takaki Y."/>
            <person name="Yoshida Y."/>
            <person name="Baba S."/>
            <person name="Kobayashi G."/>
            <person name="Nagasaki K."/>
            <person name="Hano T."/>
            <person name="Tomaru Y."/>
        </authorList>
    </citation>
    <scope>NUCLEOTIDE SEQUENCE [LARGE SCALE GENOMIC DNA]</scope>
    <source>
        <strain evidence="7 8">NIES-3715</strain>
    </source>
</reference>
<evidence type="ECO:0000256" key="3">
    <source>
        <dbReference type="ARBA" id="ARBA00023242"/>
    </source>
</evidence>
<evidence type="ECO:0000256" key="2">
    <source>
        <dbReference type="ARBA" id="ARBA00023125"/>
    </source>
</evidence>
<feature type="region of interest" description="Disordered" evidence="5">
    <location>
        <begin position="46"/>
        <end position="100"/>
    </location>
</feature>
<gene>
    <name evidence="7" type="ORF">CTEN210_14121</name>
</gene>
<evidence type="ECO:0000313" key="7">
    <source>
        <dbReference type="EMBL" id="GFH57645.1"/>
    </source>
</evidence>
<accession>A0AAD3D6F3</accession>
<dbReference type="Pfam" id="PF00447">
    <property type="entry name" value="HSF_DNA-bind"/>
    <property type="match status" value="1"/>
</dbReference>
<evidence type="ECO:0000256" key="4">
    <source>
        <dbReference type="RuleBase" id="RU004020"/>
    </source>
</evidence>
<proteinExistence type="inferred from homology"/>
<dbReference type="GO" id="GO:0003700">
    <property type="term" value="F:DNA-binding transcription factor activity"/>
    <property type="evidence" value="ECO:0007669"/>
    <property type="project" value="InterPro"/>
</dbReference>